<dbReference type="Proteomes" id="UP001296943">
    <property type="component" value="Unassembled WGS sequence"/>
</dbReference>
<reference evidence="1 2" key="1">
    <citation type="submission" date="2021-01" db="EMBL/GenBank/DDBJ databases">
        <title>Genomic Encyclopedia of Type Strains, Phase IV (KMG-IV): sequencing the most valuable type-strain genomes for metagenomic binning, comparative biology and taxonomic classification.</title>
        <authorList>
            <person name="Goeker M."/>
        </authorList>
    </citation>
    <scope>NUCLEOTIDE SEQUENCE [LARGE SCALE GENOMIC DNA]</scope>
    <source>
        <strain evidence="1 2">DSM 23711</strain>
    </source>
</reference>
<protein>
    <submittedName>
        <fullName evidence="1">Uncharacterized protein</fullName>
    </submittedName>
</protein>
<dbReference type="EMBL" id="JAFBDR010000015">
    <property type="protein sequence ID" value="MBM7572155.1"/>
    <property type="molecule type" value="Genomic_DNA"/>
</dbReference>
<accession>A0ABS2N203</accession>
<evidence type="ECO:0000313" key="2">
    <source>
        <dbReference type="Proteomes" id="UP001296943"/>
    </source>
</evidence>
<sequence length="37" mass="4380">MDSIVQVHLYSGRLKKYIDVIYIGPLLLYLCYRSCDK</sequence>
<proteinExistence type="predicted"/>
<gene>
    <name evidence="1" type="ORF">JOC48_002658</name>
</gene>
<evidence type="ECO:0000313" key="1">
    <source>
        <dbReference type="EMBL" id="MBM7572155.1"/>
    </source>
</evidence>
<keyword evidence="2" id="KW-1185">Reference proteome</keyword>
<comment type="caution">
    <text evidence="1">The sequence shown here is derived from an EMBL/GenBank/DDBJ whole genome shotgun (WGS) entry which is preliminary data.</text>
</comment>
<name>A0ABS2N203_9BACI</name>
<organism evidence="1 2">
    <name type="scientific">Aquibacillus albus</name>
    <dbReference type="NCBI Taxonomy" id="1168171"/>
    <lineage>
        <taxon>Bacteria</taxon>
        <taxon>Bacillati</taxon>
        <taxon>Bacillota</taxon>
        <taxon>Bacilli</taxon>
        <taxon>Bacillales</taxon>
        <taxon>Bacillaceae</taxon>
        <taxon>Aquibacillus</taxon>
    </lineage>
</organism>